<feature type="transmembrane region" description="Helical" evidence="5">
    <location>
        <begin position="570"/>
        <end position="594"/>
    </location>
</feature>
<protein>
    <submittedName>
        <fullName evidence="8">Signaling lymphocytic activation molecule-like</fullName>
    </submittedName>
</protein>
<keyword evidence="9" id="KW-1185">Reference proteome</keyword>
<reference evidence="8 9" key="1">
    <citation type="submission" date="2024-06" db="EMBL/GenBank/DDBJ databases">
        <title>The draft genome of Grus japonensis, version 3.</title>
        <authorList>
            <person name="Nabeshima K."/>
            <person name="Suzuki S."/>
            <person name="Onuma M."/>
        </authorList>
    </citation>
    <scope>NUCLEOTIDE SEQUENCE [LARGE SCALE GENOMIC DNA]</scope>
    <source>
        <strain evidence="8 9">451A</strain>
    </source>
</reference>
<evidence type="ECO:0000256" key="1">
    <source>
        <dbReference type="ARBA" id="ARBA00004370"/>
    </source>
</evidence>
<feature type="domain" description="Ig-like" evidence="7">
    <location>
        <begin position="273"/>
        <end position="347"/>
    </location>
</feature>
<feature type="transmembrane region" description="Helical" evidence="5">
    <location>
        <begin position="858"/>
        <end position="880"/>
    </location>
</feature>
<keyword evidence="5" id="KW-0812">Transmembrane</keyword>
<keyword evidence="4" id="KW-0325">Glycoprotein</keyword>
<dbReference type="InterPro" id="IPR007110">
    <property type="entry name" value="Ig-like_dom"/>
</dbReference>
<comment type="caution">
    <text evidence="8">The sequence shown here is derived from an EMBL/GenBank/DDBJ whole genome shotgun (WGS) entry which is preliminary data.</text>
</comment>
<dbReference type="InterPro" id="IPR003599">
    <property type="entry name" value="Ig_sub"/>
</dbReference>
<evidence type="ECO:0000259" key="7">
    <source>
        <dbReference type="PROSITE" id="PS50835"/>
    </source>
</evidence>
<dbReference type="EMBL" id="BAAFJT010000029">
    <property type="protein sequence ID" value="GAB0200932.1"/>
    <property type="molecule type" value="Genomic_DNA"/>
</dbReference>
<dbReference type="Gene3D" id="2.60.40.10">
    <property type="entry name" value="Immunoglobulins"/>
    <property type="match status" value="7"/>
</dbReference>
<evidence type="ECO:0000313" key="8">
    <source>
        <dbReference type="EMBL" id="GAB0200932.1"/>
    </source>
</evidence>
<evidence type="ECO:0000256" key="3">
    <source>
        <dbReference type="ARBA" id="ARBA00023136"/>
    </source>
</evidence>
<keyword evidence="5" id="KW-1133">Transmembrane helix</keyword>
<dbReference type="AlphaFoldDB" id="A0ABC9XVG6"/>
<sequence length="919" mass="100445">MHRHRGPRCPPALLVLLCLVLLAAASGQDPVGQPRLEAHILQQEQSWCNLSLHCTVPNTGNVSYNWSCTGDPPAALGHQPRLQLQVRGDTDPTVCCCNVSNPVSWSTASTDVVAACHSAASGGLPSGLFNILLWCGGGLALAIPVALFVTYCWRRKRGKDPPGAAAQQGPSSKVVGVIGGVAYLSPSLQNPASYNHIQWRRNDSVTIARWDKGATVLYPNSNYKGRLELILNSTLKISRLQKSDSSSYQVYRGDEGGKEHTETILLRVYDPVPKPTVKAKVTRDELLQCKATLECSVGLEGVTYEWIFPRKLPLKGAGASEQQVSFNPLEETYICKVSNPVSSNSASLIYRHPCSWTGMSHGAREMVLGTLGKATILRIPPELQNLTKHFGEAVWKRDTEDPQRKLVLLKYVDGNYTNYMQGRTRFHKSDFSLEILNTSRQDRQLYEYLVSKGPEEKVWQIQLEVYEPVSDPSIQILDWVLANSSCTITLNCTAERGDNVSYSWGSQDTSTSGLCSHNGSLLHLSYSLQNASIACACTASNPVSSQVIPFDSSKCSYEQGGSTRLRTEHLVLMVVVPIAAVMMLTAFVATHLAMPVDQPVHGIMLYDRSGTKLFFLAEVVLSAKDPSLSRPTFSTSQTPSSLSILSPGVLPSSQLLSPVCIDDGAEVTRAAGSSVTFHLQNLHGQAAVWSFHNNVIATVIFGNPPEVIFFDDNYKTRLAFTENGRVLTINQLRMDDAGTYTAKISGVKNTLYLHTLHMYRELVVPTVTCVAQNCSANSCSYTLHCTVSGSGSDFGNVSYDWSMEDQPWSKGPMVLVEELPQDKLLLLTCTVRNPISSRNITIISPAALCAGTYSSRQVGIVAISVIVVGVLLAVVIFVIYRKCKGARAEYMTVYAQIGPSQQMQTDDEKMDNSMPGCQK</sequence>
<feature type="transmembrane region" description="Helical" evidence="5">
    <location>
        <begin position="131"/>
        <end position="153"/>
    </location>
</feature>
<dbReference type="GO" id="GO:0016020">
    <property type="term" value="C:membrane"/>
    <property type="evidence" value="ECO:0007669"/>
    <property type="project" value="UniProtKB-SubCell"/>
</dbReference>
<gene>
    <name evidence="8" type="ORF">GRJ2_002558700</name>
</gene>
<dbReference type="InterPro" id="IPR013783">
    <property type="entry name" value="Ig-like_fold"/>
</dbReference>
<dbReference type="SMART" id="SM00409">
    <property type="entry name" value="IG"/>
    <property type="match status" value="2"/>
</dbReference>
<comment type="subcellular location">
    <subcellularLocation>
        <location evidence="1">Membrane</location>
    </subcellularLocation>
</comment>
<name>A0ABC9XVG6_GRUJA</name>
<dbReference type="PANTHER" id="PTHR12080">
    <property type="entry name" value="SIGNALING LYMPHOCYTIC ACTIVATION MOLECULE"/>
    <property type="match status" value="1"/>
</dbReference>
<organism evidence="8 9">
    <name type="scientific">Grus japonensis</name>
    <name type="common">Japanese crane</name>
    <name type="synonym">Red-crowned crane</name>
    <dbReference type="NCBI Taxonomy" id="30415"/>
    <lineage>
        <taxon>Eukaryota</taxon>
        <taxon>Metazoa</taxon>
        <taxon>Chordata</taxon>
        <taxon>Craniata</taxon>
        <taxon>Vertebrata</taxon>
        <taxon>Euteleostomi</taxon>
        <taxon>Archelosauria</taxon>
        <taxon>Archosauria</taxon>
        <taxon>Dinosauria</taxon>
        <taxon>Saurischia</taxon>
        <taxon>Theropoda</taxon>
        <taxon>Coelurosauria</taxon>
        <taxon>Aves</taxon>
        <taxon>Neognathae</taxon>
        <taxon>Neoaves</taxon>
        <taxon>Gruiformes</taxon>
        <taxon>Gruidae</taxon>
        <taxon>Grus</taxon>
    </lineage>
</organism>
<evidence type="ECO:0000313" key="9">
    <source>
        <dbReference type="Proteomes" id="UP001623348"/>
    </source>
</evidence>
<accession>A0ABC9XVG6</accession>
<evidence type="ECO:0000256" key="5">
    <source>
        <dbReference type="SAM" id="Phobius"/>
    </source>
</evidence>
<evidence type="ECO:0000256" key="6">
    <source>
        <dbReference type="SAM" id="SignalP"/>
    </source>
</evidence>
<evidence type="ECO:0000256" key="4">
    <source>
        <dbReference type="ARBA" id="ARBA00023180"/>
    </source>
</evidence>
<feature type="domain" description="Ig-like" evidence="7">
    <location>
        <begin position="765"/>
        <end position="841"/>
    </location>
</feature>
<dbReference type="PANTHER" id="PTHR12080:SF18">
    <property type="entry name" value="SLAM FAMILY MEMBER 9"/>
    <property type="match status" value="1"/>
</dbReference>
<evidence type="ECO:0000256" key="2">
    <source>
        <dbReference type="ARBA" id="ARBA00022729"/>
    </source>
</evidence>
<dbReference type="Proteomes" id="UP001623348">
    <property type="component" value="Unassembled WGS sequence"/>
</dbReference>
<keyword evidence="2 6" id="KW-0732">Signal</keyword>
<keyword evidence="3 5" id="KW-0472">Membrane</keyword>
<dbReference type="InterPro" id="IPR015631">
    <property type="entry name" value="CD2/SLAM_rcpt"/>
</dbReference>
<feature type="chain" id="PRO_5044874767" evidence="6">
    <location>
        <begin position="28"/>
        <end position="919"/>
    </location>
</feature>
<proteinExistence type="predicted"/>
<dbReference type="InterPro" id="IPR036179">
    <property type="entry name" value="Ig-like_dom_sf"/>
</dbReference>
<dbReference type="PROSITE" id="PS50835">
    <property type="entry name" value="IG_LIKE"/>
    <property type="match status" value="2"/>
</dbReference>
<dbReference type="SUPFAM" id="SSF48726">
    <property type="entry name" value="Immunoglobulin"/>
    <property type="match status" value="2"/>
</dbReference>
<feature type="signal peptide" evidence="6">
    <location>
        <begin position="1"/>
        <end position="27"/>
    </location>
</feature>